<dbReference type="InterPro" id="IPR021860">
    <property type="entry name" value="Peptidase_S12_Pab87-rel_C"/>
</dbReference>
<protein>
    <submittedName>
        <fullName evidence="5">Penicillin-binding protein 4</fullName>
        <ecNumber evidence="5">3.5.2.6</ecNumber>
    </submittedName>
</protein>
<dbReference type="SUPFAM" id="SSF56601">
    <property type="entry name" value="beta-lactamase/transpeptidase-like"/>
    <property type="match status" value="1"/>
</dbReference>
<proteinExistence type="predicted"/>
<evidence type="ECO:0000313" key="6">
    <source>
        <dbReference type="Proteomes" id="UP000247459"/>
    </source>
</evidence>
<dbReference type="AlphaFoldDB" id="A0A2W0CS09"/>
<organism evidence="5 6">
    <name type="scientific">Paenibacillus illinoisensis</name>
    <dbReference type="NCBI Taxonomy" id="59845"/>
    <lineage>
        <taxon>Bacteria</taxon>
        <taxon>Bacillati</taxon>
        <taxon>Bacillota</taxon>
        <taxon>Bacilli</taxon>
        <taxon>Bacillales</taxon>
        <taxon>Paenibacillaceae</taxon>
        <taxon>Paenibacillus</taxon>
    </lineage>
</organism>
<reference evidence="5 6" key="1">
    <citation type="submission" date="2018-01" db="EMBL/GenBank/DDBJ databases">
        <title>Genome sequence of the PGP bacterium Paenibacillus illinoisensis E3.</title>
        <authorList>
            <person name="Rolli E."/>
            <person name="Marasco R."/>
            <person name="Bessem C."/>
            <person name="Michoud G."/>
            <person name="Gaiarsa S."/>
            <person name="Borin S."/>
            <person name="Daffonchio D."/>
        </authorList>
    </citation>
    <scope>NUCLEOTIDE SEQUENCE [LARGE SCALE GENOMIC DNA]</scope>
    <source>
        <strain evidence="5 6">E3</strain>
    </source>
</reference>
<dbReference type="Pfam" id="PF00144">
    <property type="entry name" value="Beta-lactamase"/>
    <property type="match status" value="1"/>
</dbReference>
<dbReference type="InterPro" id="IPR050491">
    <property type="entry name" value="AmpC-like"/>
</dbReference>
<comment type="caution">
    <text evidence="5">The sequence shown here is derived from an EMBL/GenBank/DDBJ whole genome shotgun (WGS) entry which is preliminary data.</text>
</comment>
<accession>A0A2W0CS09</accession>
<evidence type="ECO:0000313" key="5">
    <source>
        <dbReference type="EMBL" id="PYY30965.1"/>
    </source>
</evidence>
<gene>
    <name evidence="5" type="primary">pbpE</name>
    <name evidence="5" type="ORF">PIL02S_00512</name>
</gene>
<dbReference type="EC" id="3.5.2.6" evidence="5"/>
<dbReference type="Proteomes" id="UP000247459">
    <property type="component" value="Unassembled WGS sequence"/>
</dbReference>
<dbReference type="GO" id="GO:0008800">
    <property type="term" value="F:beta-lactamase activity"/>
    <property type="evidence" value="ECO:0007669"/>
    <property type="project" value="UniProtKB-EC"/>
</dbReference>
<dbReference type="InterPro" id="IPR012338">
    <property type="entry name" value="Beta-lactam/transpept-like"/>
</dbReference>
<dbReference type="PANTHER" id="PTHR46825">
    <property type="entry name" value="D-ALANYL-D-ALANINE-CARBOXYPEPTIDASE/ENDOPEPTIDASE AMPH"/>
    <property type="match status" value="1"/>
</dbReference>
<evidence type="ECO:0000259" key="3">
    <source>
        <dbReference type="Pfam" id="PF00144"/>
    </source>
</evidence>
<comment type="subcellular location">
    <subcellularLocation>
        <location evidence="1">Membrane</location>
    </subcellularLocation>
</comment>
<evidence type="ECO:0000259" key="4">
    <source>
        <dbReference type="Pfam" id="PF11954"/>
    </source>
</evidence>
<name>A0A2W0CS09_9BACL</name>
<keyword evidence="5" id="KW-0378">Hydrolase</keyword>
<evidence type="ECO:0000256" key="1">
    <source>
        <dbReference type="ARBA" id="ARBA00004370"/>
    </source>
</evidence>
<dbReference type="InterPro" id="IPR001466">
    <property type="entry name" value="Beta-lactam-related"/>
</dbReference>
<dbReference type="OrthoDB" id="9803467at2"/>
<keyword evidence="2" id="KW-0472">Membrane</keyword>
<feature type="domain" description="Beta-lactamase-related" evidence="3">
    <location>
        <begin position="11"/>
        <end position="337"/>
    </location>
</feature>
<dbReference type="EMBL" id="PRLG01000003">
    <property type="protein sequence ID" value="PYY30965.1"/>
    <property type="molecule type" value="Genomic_DNA"/>
</dbReference>
<dbReference type="PANTHER" id="PTHR46825:SF11">
    <property type="entry name" value="PENICILLIN-BINDING PROTEIN 4"/>
    <property type="match status" value="1"/>
</dbReference>
<sequence length="466" mass="53556">MKKEIEQQIHALFEEVKQQGSFNGVVLVAVQGEKLLCEAIGTAEYNVGSSRHLTTDSMFELASVSKPITALGIVRLHQLAKLHWDDPIANLIPELPYPGITIRHLLSHTSGLPDYMELFANLWDPAHYARNEDVLHMLIEHQPDPLFAPNESWMYSNTGYIVLAILIERISGQRYGDFLNEQIFQPLGMARTKVYNRRVEPGLVPEDYAWGYVYRIGHGGYVLPDDVPELNYVRYLDGLQGDGMVNSTVGDLLRLDRALYDDEFVSSTLRQQMFAPVSMNNGEIFHYGMGWLVEHDDRLGSIVHHTGGWPGYSTWFKRYIDRDFTLIMLQNGERDHAYTQQLVKSIEQIMAGEAYDVPSPLEIKKIIPLESKNVEAQLGKYRFTNNTGDSHEVEIYIERDKLYMKLSNGMVLSLLPLTTTRYFEEQTATELEFLIDEDGKRLRLAWYTEDEPEVAERMDIDRRDEL</sequence>
<dbReference type="GO" id="GO:0016020">
    <property type="term" value="C:membrane"/>
    <property type="evidence" value="ECO:0007669"/>
    <property type="project" value="UniProtKB-SubCell"/>
</dbReference>
<dbReference type="Pfam" id="PF11954">
    <property type="entry name" value="DUF3471"/>
    <property type="match status" value="1"/>
</dbReference>
<dbReference type="RefSeq" id="WP_110756112.1">
    <property type="nucleotide sequence ID" value="NZ_PRLG01000003.1"/>
</dbReference>
<evidence type="ECO:0000256" key="2">
    <source>
        <dbReference type="ARBA" id="ARBA00023136"/>
    </source>
</evidence>
<feature type="domain" description="Peptidase S12 Pab87-related C-terminal" evidence="4">
    <location>
        <begin position="369"/>
        <end position="455"/>
    </location>
</feature>
<dbReference type="Gene3D" id="3.40.710.10">
    <property type="entry name" value="DD-peptidase/beta-lactamase superfamily"/>
    <property type="match status" value="1"/>
</dbReference>